<evidence type="ECO:0008006" key="4">
    <source>
        <dbReference type="Google" id="ProtNLM"/>
    </source>
</evidence>
<dbReference type="Proteomes" id="UP001383192">
    <property type="component" value="Unassembled WGS sequence"/>
</dbReference>
<feature type="compositionally biased region" description="Basic and acidic residues" evidence="1">
    <location>
        <begin position="229"/>
        <end position="250"/>
    </location>
</feature>
<feature type="compositionally biased region" description="Acidic residues" evidence="1">
    <location>
        <begin position="208"/>
        <end position="226"/>
    </location>
</feature>
<feature type="region of interest" description="Disordered" evidence="1">
    <location>
        <begin position="133"/>
        <end position="192"/>
    </location>
</feature>
<feature type="compositionally biased region" description="Low complexity" evidence="1">
    <location>
        <begin position="256"/>
        <end position="288"/>
    </location>
</feature>
<feature type="compositionally biased region" description="Low complexity" evidence="1">
    <location>
        <begin position="457"/>
        <end position="500"/>
    </location>
</feature>
<proteinExistence type="predicted"/>
<feature type="compositionally biased region" description="Polar residues" evidence="1">
    <location>
        <begin position="138"/>
        <end position="150"/>
    </location>
</feature>
<feature type="compositionally biased region" description="Polar residues" evidence="1">
    <location>
        <begin position="170"/>
        <end position="184"/>
    </location>
</feature>
<evidence type="ECO:0000313" key="3">
    <source>
        <dbReference type="Proteomes" id="UP001383192"/>
    </source>
</evidence>
<evidence type="ECO:0000256" key="1">
    <source>
        <dbReference type="SAM" id="MobiDB-lite"/>
    </source>
</evidence>
<feature type="region of interest" description="Disordered" evidence="1">
    <location>
        <begin position="457"/>
        <end position="512"/>
    </location>
</feature>
<feature type="compositionally biased region" description="Basic and acidic residues" evidence="1">
    <location>
        <begin position="151"/>
        <end position="160"/>
    </location>
</feature>
<dbReference type="AlphaFoldDB" id="A0AAW0DDE0"/>
<sequence>MTPTLSPPLDEAPATRRRVRFDSKPQIPETILGGSRTAQTGQHKIVSKANVTHRLTPSNLKLLAEENLHVSQHHLTRPTTTFLPGFYMCPTLIPNARTPFPFATRGNSASLPPIPPPRRINQTTSAHSRPLIGARIPSHSSCTSKVTDTSATRRNERSFSHEVIPPLGKVTSNYAMKTPTSANASEPKLRHSQHLGPLSLNEYSAYSSEEESEASSESSSSDEDPWSADSHRRLEERLLPRQVEPERLDTSSDPISVDSGDHSSSTDSNSPSHTESTSASTADSDLSDPQLVEHIDREDVNSPGEPVPSDAIETPAKSYFTLTLFLSDPSRLSSLLQHLAFSDWCNLFSVSKEIRSMLEQNELLREEVLERYLKDVGYSRWVWRESEALSLSLLDLRHYMRAASTSTSEYRKVAESYLVSKSERQREKDPLLSENVWRLSKATRAYSRVVLRLRTQAEASSSTTDSAETRPSSASSSRRSSRHSTPFPSTFSSPTASFLSGDRRPRHSDSSSFITPIDVPSFHSPLYRPRRAALLRVFVPSPKEWLSDESVLECEAELRRAGITSSIRLGDVVWDVAVGEEDGNVGRLIWDGSYLIDLDYTYSSTGDIPRHIPSLAFPPSYFHGVIRHGPLNANPIMRIDVSPWGHEISRNLQLMQDRMVATTSHGTLQKVVKWVHRSTFTIRPPSRSNGIPIPNVNGGQCYTVHPAWYGAIIIETDGSNESLEDLKERCGTKFFPKLTSTRKPGDTSEKTVWRLIREKSRPGEIWIRLVGPRERRM</sequence>
<comment type="caution">
    <text evidence="2">The sequence shown here is derived from an EMBL/GenBank/DDBJ whole genome shotgun (WGS) entry which is preliminary data.</text>
</comment>
<gene>
    <name evidence="2" type="ORF">VNI00_005312</name>
</gene>
<name>A0AAW0DDE0_9AGAR</name>
<protein>
    <recommendedName>
        <fullName evidence="4">F-box domain-containing protein</fullName>
    </recommendedName>
</protein>
<keyword evidence="3" id="KW-1185">Reference proteome</keyword>
<reference evidence="2 3" key="1">
    <citation type="submission" date="2024-01" db="EMBL/GenBank/DDBJ databases">
        <title>A draft genome for a cacao thread blight-causing isolate of Paramarasmius palmivorus.</title>
        <authorList>
            <person name="Baruah I.K."/>
            <person name="Bukari Y."/>
            <person name="Amoako-Attah I."/>
            <person name="Meinhardt L.W."/>
            <person name="Bailey B.A."/>
            <person name="Cohen S.P."/>
        </authorList>
    </citation>
    <scope>NUCLEOTIDE SEQUENCE [LARGE SCALE GENOMIC DNA]</scope>
    <source>
        <strain evidence="2 3">GH-12</strain>
    </source>
</reference>
<evidence type="ECO:0000313" key="2">
    <source>
        <dbReference type="EMBL" id="KAK7049882.1"/>
    </source>
</evidence>
<organism evidence="2 3">
    <name type="scientific">Paramarasmius palmivorus</name>
    <dbReference type="NCBI Taxonomy" id="297713"/>
    <lineage>
        <taxon>Eukaryota</taxon>
        <taxon>Fungi</taxon>
        <taxon>Dikarya</taxon>
        <taxon>Basidiomycota</taxon>
        <taxon>Agaricomycotina</taxon>
        <taxon>Agaricomycetes</taxon>
        <taxon>Agaricomycetidae</taxon>
        <taxon>Agaricales</taxon>
        <taxon>Marasmiineae</taxon>
        <taxon>Marasmiaceae</taxon>
        <taxon>Paramarasmius</taxon>
    </lineage>
</organism>
<feature type="region of interest" description="Disordered" evidence="1">
    <location>
        <begin position="204"/>
        <end position="288"/>
    </location>
</feature>
<dbReference type="EMBL" id="JAYKXP010000015">
    <property type="protein sequence ID" value="KAK7049882.1"/>
    <property type="molecule type" value="Genomic_DNA"/>
</dbReference>
<accession>A0AAW0DDE0</accession>